<evidence type="ECO:0000313" key="2">
    <source>
        <dbReference type="EMBL" id="GAA3221476.1"/>
    </source>
</evidence>
<sequence>MEAQQAVHGGGGSGRSREGHDARSGRDGQGDDDVRETSHMVSPHLDALLRANQTLLSTPLSGYAMRLSMRTTHRDEK</sequence>
<keyword evidence="3" id="KW-1185">Reference proteome</keyword>
<reference evidence="3" key="1">
    <citation type="journal article" date="2019" name="Int. J. Syst. Evol. Microbiol.">
        <title>The Global Catalogue of Microorganisms (GCM) 10K type strain sequencing project: providing services to taxonomists for standard genome sequencing and annotation.</title>
        <authorList>
            <consortium name="The Broad Institute Genomics Platform"/>
            <consortium name="The Broad Institute Genome Sequencing Center for Infectious Disease"/>
            <person name="Wu L."/>
            <person name="Ma J."/>
        </authorList>
    </citation>
    <scope>NUCLEOTIDE SEQUENCE [LARGE SCALE GENOMIC DNA]</scope>
    <source>
        <strain evidence="3">JCM 9377</strain>
    </source>
</reference>
<comment type="caution">
    <text evidence="2">The sequence shown here is derived from an EMBL/GenBank/DDBJ whole genome shotgun (WGS) entry which is preliminary data.</text>
</comment>
<organism evidence="2 3">
    <name type="scientific">Actinocorallia longicatena</name>
    <dbReference type="NCBI Taxonomy" id="111803"/>
    <lineage>
        <taxon>Bacteria</taxon>
        <taxon>Bacillati</taxon>
        <taxon>Actinomycetota</taxon>
        <taxon>Actinomycetes</taxon>
        <taxon>Streptosporangiales</taxon>
        <taxon>Thermomonosporaceae</taxon>
        <taxon>Actinocorallia</taxon>
    </lineage>
</organism>
<protein>
    <submittedName>
        <fullName evidence="2">Uncharacterized protein</fullName>
    </submittedName>
</protein>
<evidence type="ECO:0000256" key="1">
    <source>
        <dbReference type="SAM" id="MobiDB-lite"/>
    </source>
</evidence>
<feature type="compositionally biased region" description="Basic and acidic residues" evidence="1">
    <location>
        <begin position="15"/>
        <end position="29"/>
    </location>
</feature>
<dbReference type="EMBL" id="BAAAUV010000012">
    <property type="protein sequence ID" value="GAA3221476.1"/>
    <property type="molecule type" value="Genomic_DNA"/>
</dbReference>
<dbReference type="Proteomes" id="UP001501237">
    <property type="component" value="Unassembled WGS sequence"/>
</dbReference>
<proteinExistence type="predicted"/>
<feature type="region of interest" description="Disordered" evidence="1">
    <location>
        <begin position="1"/>
        <end position="41"/>
    </location>
</feature>
<evidence type="ECO:0000313" key="3">
    <source>
        <dbReference type="Proteomes" id="UP001501237"/>
    </source>
</evidence>
<name>A0ABP6QE92_9ACTN</name>
<accession>A0ABP6QE92</accession>
<gene>
    <name evidence="2" type="ORF">GCM10010468_46600</name>
</gene>